<dbReference type="UniPathway" id="UPA00011"/>
<dbReference type="PANTHER" id="PTHR45527">
    <property type="entry name" value="NONRIBOSOMAL PEPTIDE SYNTHETASE"/>
    <property type="match status" value="1"/>
</dbReference>
<dbReference type="Proteomes" id="UP000321424">
    <property type="component" value="Unassembled WGS sequence"/>
</dbReference>
<comment type="cofactor">
    <cofactor evidence="1">
        <name>pantetheine 4'-phosphate</name>
        <dbReference type="ChEBI" id="CHEBI:47942"/>
    </cofactor>
</comment>
<dbReference type="EMBL" id="BJXA01000082">
    <property type="protein sequence ID" value="GEM42976.1"/>
    <property type="molecule type" value="Genomic_DNA"/>
</dbReference>
<comment type="similarity">
    <text evidence="2">Belongs to the ATP-dependent AMP-binding enzyme family.</text>
</comment>
<dbReference type="PANTHER" id="PTHR45527:SF14">
    <property type="entry name" value="PLIPASTATIN SYNTHASE SUBUNIT B"/>
    <property type="match status" value="1"/>
</dbReference>
<dbReference type="GO" id="GO:0031177">
    <property type="term" value="F:phosphopantetheine binding"/>
    <property type="evidence" value="ECO:0007669"/>
    <property type="project" value="InterPro"/>
</dbReference>
<evidence type="ECO:0000256" key="2">
    <source>
        <dbReference type="ARBA" id="ARBA00006432"/>
    </source>
</evidence>
<evidence type="ECO:0000313" key="7">
    <source>
        <dbReference type="Proteomes" id="UP000321424"/>
    </source>
</evidence>
<dbReference type="InterPro" id="IPR045851">
    <property type="entry name" value="AMP-bd_C_sf"/>
</dbReference>
<dbReference type="PROSITE" id="PS50075">
    <property type="entry name" value="CARRIER"/>
    <property type="match status" value="1"/>
</dbReference>
<dbReference type="InterPro" id="IPR009081">
    <property type="entry name" value="PP-bd_ACP"/>
</dbReference>
<dbReference type="Gene3D" id="1.10.1200.10">
    <property type="entry name" value="ACP-like"/>
    <property type="match status" value="1"/>
</dbReference>
<dbReference type="GO" id="GO:0008610">
    <property type="term" value="P:lipid biosynthetic process"/>
    <property type="evidence" value="ECO:0007669"/>
    <property type="project" value="UniProtKB-ARBA"/>
</dbReference>
<dbReference type="InterPro" id="IPR001242">
    <property type="entry name" value="Condensation_dom"/>
</dbReference>
<dbReference type="Pfam" id="PF00501">
    <property type="entry name" value="AMP-binding"/>
    <property type="match status" value="1"/>
</dbReference>
<dbReference type="FunFam" id="3.40.50.980:FF:000001">
    <property type="entry name" value="Non-ribosomal peptide synthetase"/>
    <property type="match status" value="1"/>
</dbReference>
<proteinExistence type="inferred from homology"/>
<name>A0A511MSG9_9NOCA</name>
<dbReference type="SMART" id="SM00823">
    <property type="entry name" value="PKS_PP"/>
    <property type="match status" value="1"/>
</dbReference>
<dbReference type="Gene3D" id="3.30.300.30">
    <property type="match status" value="1"/>
</dbReference>
<dbReference type="FunFam" id="3.30.300.30:FF:000010">
    <property type="entry name" value="Enterobactin synthetase component F"/>
    <property type="match status" value="1"/>
</dbReference>
<dbReference type="SUPFAM" id="SSF52777">
    <property type="entry name" value="CoA-dependent acyltransferases"/>
    <property type="match status" value="3"/>
</dbReference>
<reference evidence="6 7" key="1">
    <citation type="submission" date="2019-07" db="EMBL/GenBank/DDBJ databases">
        <title>Whole genome shotgun sequence of Nocardia ninae NBRC 108245.</title>
        <authorList>
            <person name="Hosoyama A."/>
            <person name="Uohara A."/>
            <person name="Ohji S."/>
            <person name="Ichikawa N."/>
        </authorList>
    </citation>
    <scope>NUCLEOTIDE SEQUENCE [LARGE SCALE GENOMIC DNA]</scope>
    <source>
        <strain evidence="6 7">NBRC 108245</strain>
    </source>
</reference>
<organism evidence="6 7">
    <name type="scientific">Nocardia ninae NBRC 108245</name>
    <dbReference type="NCBI Taxonomy" id="1210091"/>
    <lineage>
        <taxon>Bacteria</taxon>
        <taxon>Bacillati</taxon>
        <taxon>Actinomycetota</taxon>
        <taxon>Actinomycetes</taxon>
        <taxon>Mycobacteriales</taxon>
        <taxon>Nocardiaceae</taxon>
        <taxon>Nocardia</taxon>
    </lineage>
</organism>
<dbReference type="FunFam" id="3.40.50.12780:FF:000012">
    <property type="entry name" value="Non-ribosomal peptide synthetase"/>
    <property type="match status" value="1"/>
</dbReference>
<comment type="caution">
    <text evidence="6">The sequence shown here is derived from an EMBL/GenBank/DDBJ whole genome shotgun (WGS) entry which is preliminary data.</text>
</comment>
<evidence type="ECO:0000256" key="3">
    <source>
        <dbReference type="ARBA" id="ARBA00022450"/>
    </source>
</evidence>
<dbReference type="InterPro" id="IPR010071">
    <property type="entry name" value="AA_adenyl_dom"/>
</dbReference>
<evidence type="ECO:0000313" key="6">
    <source>
        <dbReference type="EMBL" id="GEM42976.1"/>
    </source>
</evidence>
<dbReference type="GO" id="GO:0003824">
    <property type="term" value="F:catalytic activity"/>
    <property type="evidence" value="ECO:0007669"/>
    <property type="project" value="InterPro"/>
</dbReference>
<dbReference type="NCBIfam" id="TIGR01733">
    <property type="entry name" value="AA-adenyl-dom"/>
    <property type="match status" value="1"/>
</dbReference>
<protein>
    <recommendedName>
        <fullName evidence="5">Carrier domain-containing protein</fullName>
    </recommendedName>
</protein>
<dbReference type="Pfam" id="PF13193">
    <property type="entry name" value="AMP-binding_C"/>
    <property type="match status" value="1"/>
</dbReference>
<dbReference type="RefSeq" id="WP_147140953.1">
    <property type="nucleotide sequence ID" value="NZ_BJXA01000082.1"/>
</dbReference>
<dbReference type="CDD" id="cd17643">
    <property type="entry name" value="A_NRPS_Cytc1-like"/>
    <property type="match status" value="1"/>
</dbReference>
<dbReference type="SUPFAM" id="SSF47336">
    <property type="entry name" value="ACP-like"/>
    <property type="match status" value="1"/>
</dbReference>
<dbReference type="InterPro" id="IPR025110">
    <property type="entry name" value="AMP-bd_C"/>
</dbReference>
<dbReference type="PROSITE" id="PS00455">
    <property type="entry name" value="AMP_BINDING"/>
    <property type="match status" value="1"/>
</dbReference>
<dbReference type="InterPro" id="IPR020845">
    <property type="entry name" value="AMP-binding_CS"/>
</dbReference>
<dbReference type="Gene3D" id="3.30.559.10">
    <property type="entry name" value="Chloramphenicol acetyltransferase-like domain"/>
    <property type="match status" value="2"/>
</dbReference>
<dbReference type="InterPro" id="IPR020806">
    <property type="entry name" value="PKS_PP-bd"/>
</dbReference>
<dbReference type="Pfam" id="PF00668">
    <property type="entry name" value="Condensation"/>
    <property type="match status" value="2"/>
</dbReference>
<dbReference type="FunFam" id="1.10.1200.10:FF:000005">
    <property type="entry name" value="Nonribosomal peptide synthetase 1"/>
    <property type="match status" value="1"/>
</dbReference>
<dbReference type="PROSITE" id="PS00012">
    <property type="entry name" value="PHOSPHOPANTETHEINE"/>
    <property type="match status" value="1"/>
</dbReference>
<accession>A0A511MSG9</accession>
<dbReference type="OrthoDB" id="4506464at2"/>
<dbReference type="GO" id="GO:0043041">
    <property type="term" value="P:amino acid activation for nonribosomal peptide biosynthetic process"/>
    <property type="evidence" value="ECO:0007669"/>
    <property type="project" value="TreeGrafter"/>
</dbReference>
<evidence type="ECO:0000256" key="1">
    <source>
        <dbReference type="ARBA" id="ARBA00001957"/>
    </source>
</evidence>
<evidence type="ECO:0000259" key="5">
    <source>
        <dbReference type="PROSITE" id="PS50075"/>
    </source>
</evidence>
<feature type="domain" description="Carrier" evidence="5">
    <location>
        <begin position="977"/>
        <end position="1052"/>
    </location>
</feature>
<dbReference type="FunFam" id="2.30.38.10:FF:000001">
    <property type="entry name" value="Non-ribosomal peptide synthetase PvdI"/>
    <property type="match status" value="1"/>
</dbReference>
<dbReference type="InterPro" id="IPR036736">
    <property type="entry name" value="ACP-like_sf"/>
</dbReference>
<dbReference type="InterPro" id="IPR000873">
    <property type="entry name" value="AMP-dep_synth/lig_dom"/>
</dbReference>
<dbReference type="Pfam" id="PF00550">
    <property type="entry name" value="PP-binding"/>
    <property type="match status" value="1"/>
</dbReference>
<dbReference type="Gene3D" id="3.40.50.12780">
    <property type="entry name" value="N-terminal domain of ligase-like"/>
    <property type="match status" value="1"/>
</dbReference>
<keyword evidence="4" id="KW-0597">Phosphoprotein</keyword>
<keyword evidence="7" id="KW-1185">Reference proteome</keyword>
<keyword evidence="3" id="KW-0596">Phosphopantetheine</keyword>
<dbReference type="Gene3D" id="3.30.559.30">
    <property type="entry name" value="Nonribosomal peptide synthetase, condensation domain"/>
    <property type="match status" value="1"/>
</dbReference>
<dbReference type="InterPro" id="IPR042099">
    <property type="entry name" value="ANL_N_sf"/>
</dbReference>
<dbReference type="GO" id="GO:0044550">
    <property type="term" value="P:secondary metabolite biosynthetic process"/>
    <property type="evidence" value="ECO:0007669"/>
    <property type="project" value="UniProtKB-ARBA"/>
</dbReference>
<dbReference type="InterPro" id="IPR023213">
    <property type="entry name" value="CAT-like_dom_sf"/>
</dbReference>
<dbReference type="SUPFAM" id="SSF56801">
    <property type="entry name" value="Acetyl-CoA synthetase-like"/>
    <property type="match status" value="1"/>
</dbReference>
<dbReference type="GO" id="GO:0005829">
    <property type="term" value="C:cytosol"/>
    <property type="evidence" value="ECO:0007669"/>
    <property type="project" value="TreeGrafter"/>
</dbReference>
<gene>
    <name evidence="6" type="ORF">NN4_74950</name>
</gene>
<evidence type="ECO:0000256" key="4">
    <source>
        <dbReference type="ARBA" id="ARBA00022553"/>
    </source>
</evidence>
<dbReference type="InterPro" id="IPR006162">
    <property type="entry name" value="Ppantetheine_attach_site"/>
</dbReference>
<dbReference type="AlphaFoldDB" id="A0A511MSG9"/>
<sequence>MVGVMSIVGRDVESFALTGVQQGIWIAQSLDPGVSMNISGFVGIAGQVDLAAMNRAYSAVVGAADALTVNIVNDGLEGAQVLREPSELAMPGAIDFRTAPDAELRARAWMNEARSYIFDLSGDQLFDVVILQIGEQRTLIFFVFHHIIIDGSGLGVFVNSLLAAYGQTLEGQPIDPPRFRRLSEIVDADLTYRESSDYLDDERYWQSRPNGRFDDVKLPSAGAEGGERRIIRQSAGISRTQVRGIRRAAQGMGVTVPQFIAGVTAGLVYRLTGSDAFCIQLSIANRRASDWDTPCALADMIPVHFSIDDTAGLSDIIAHASTEIETAAQHGRFLSSRIRRASGRDWLKGSGVGPVVNVISADTVQELNGHAVSFEVLTIGSLEPLAVSFMHQRSTDRSAKIQIEADSSLYSLDDIDRLVGWLIGYLEAVVADPQLGVGEVAILAEDDRRQILRKWNDNAVDVAPATVVELFERQVAASPDAVAVVDGDVEWSYRRIDERAGRLARVLAGYGVGPESVVAVALPRSVDLVVALLGVLKAGGAYLPIDPGYPSERLAYVVADADPVVVLTNRDIVDVLPVTDAAYVFPAEIADDVDPGVDLRVSLRPDNLAYLIYTSGSTGRPKGVAVTQHNLTNLIGGVSAWFGIGDREVWAWLHSQAFDFSVWELWCPLLTGGKVVAFSSELSRSPMDMWQHVQSAGVTVLNQTPSAFHSIAQTLVDRYGSVDFGALEYIIFGGEALSPQSIAEYVDGSDSPCLINMYGITETTVHVTQRELGWSDYTSPSSVVGSPLPNTRVFVLDSWLRPVPVGVAGELYVAGVQVSRGYRGRSELTAGRFVANPFEGGGSRMYRTGDVARWRADGVLEFIGRADEQVKVRGFRVEPGEVEAALLAYPGVVQAAVMAREVAGMAGDKRLVGYVVAGAAVDGVDAAGVRRFVGERLPEFMVPSAVMVLDALPLTPNGKLDRKALPEPAFAGREYRAPRNEREQALAGLFGEVLGVEDVGIDDSFFDLGGHSLLGMRVISRIRSVLGVEVPIRMLFEAPTVAELAARLSDGSGVRPALVVQERPALVPLSFAQQRLWFLFRFDGPSATYNIPFAVRLAGGFDGGAMAGALADVVARHESLRTVFAEVDGLAVQRVLDIGEVDVTVPIIDVDSADVRQAVVEAAMYRFDLSSEIPVRGSMFRSDNDELVLLVLIHHIAGDGSSIAPLLQDLGTAYEARTRGLQPQWAPLPVQYAVVPDSSIEDPS</sequence>